<protein>
    <recommendedName>
        <fullName evidence="3">Head-tail joining protein</fullName>
    </recommendedName>
</protein>
<dbReference type="Pfam" id="PF04883">
    <property type="entry name" value="HK97-gp10_like"/>
    <property type="match status" value="1"/>
</dbReference>
<dbReference type="OrthoDB" id="13004at10239"/>
<dbReference type="EMBL" id="KT932701">
    <property type="protein sequence ID" value="ALO80878.1"/>
    <property type="molecule type" value="Genomic_DNA"/>
</dbReference>
<reference evidence="1 2" key="1">
    <citation type="submission" date="2015-10" db="EMBL/GenBank/DDBJ databases">
        <authorList>
            <person name="Gilbert D.G."/>
        </authorList>
    </citation>
    <scope>NUCLEOTIDE SEQUENCE [LARGE SCALE GENOMIC DNA]</scope>
</reference>
<keyword evidence="2" id="KW-1185">Reference proteome</keyword>
<dbReference type="RefSeq" id="YP_009216597.1">
    <property type="nucleotide sequence ID" value="NC_028990.1"/>
</dbReference>
<dbReference type="NCBIfam" id="TIGR01725">
    <property type="entry name" value="phge_HK97_gp10"/>
    <property type="match status" value="1"/>
</dbReference>
<accession>A0A0S2MY48</accession>
<sequence>MSSPNYVDFSQVYKRLEKSGKKADLIVSKAVNTAGEKAMNELKQNTPRFNGTKYSKDGQDYKKQHMRDHVVMSKANKNNHIAEVGFDDDVAWMAHFPELGTIKQRPQGFIQKTINSIESEVASIIQKPLQEAFLK</sequence>
<evidence type="ECO:0000313" key="1">
    <source>
        <dbReference type="EMBL" id="ALO80878.1"/>
    </source>
</evidence>
<name>A0A0S2MY48_9CAUD</name>
<dbReference type="Proteomes" id="UP000202117">
    <property type="component" value="Segment"/>
</dbReference>
<dbReference type="KEGG" id="vg:26642982"/>
<dbReference type="InterPro" id="IPR010064">
    <property type="entry name" value="HK97-gp10_tail"/>
</dbReference>
<evidence type="ECO:0008006" key="3">
    <source>
        <dbReference type="Google" id="ProtNLM"/>
    </source>
</evidence>
<dbReference type="GeneID" id="26642982"/>
<proteinExistence type="predicted"/>
<evidence type="ECO:0000313" key="2">
    <source>
        <dbReference type="Proteomes" id="UP000202117"/>
    </source>
</evidence>
<organism evidence="1 2">
    <name type="scientific">Enterococcus phage vB_EfaS_IME196</name>
    <dbReference type="NCBI Taxonomy" id="1747289"/>
    <lineage>
        <taxon>Viruses</taxon>
        <taxon>Duplodnaviria</taxon>
        <taxon>Heunggongvirae</taxon>
        <taxon>Uroviricota</taxon>
        <taxon>Caudoviricetes</taxon>
        <taxon>Efquatrovirus</taxon>
        <taxon>Efquatrovirus IME196</taxon>
    </lineage>
</organism>